<evidence type="ECO:0000313" key="3">
    <source>
        <dbReference type="Proteomes" id="UP001057580"/>
    </source>
</evidence>
<dbReference type="RefSeq" id="WP_260643680.1">
    <property type="nucleotide sequence ID" value="NZ_CP104003.1"/>
</dbReference>
<dbReference type="AlphaFoldDB" id="A0A9E7UA26"/>
<feature type="compositionally biased region" description="Low complexity" evidence="1">
    <location>
        <begin position="94"/>
        <end position="106"/>
    </location>
</feature>
<dbReference type="KEGG" id="ssai:N0B31_09790"/>
<evidence type="ECO:0000256" key="1">
    <source>
        <dbReference type="SAM" id="MobiDB-lite"/>
    </source>
</evidence>
<proteinExistence type="predicted"/>
<evidence type="ECO:0000313" key="2">
    <source>
        <dbReference type="EMBL" id="UWM56566.1"/>
    </source>
</evidence>
<keyword evidence="3" id="KW-1185">Reference proteome</keyword>
<accession>A0A9E7UA26</accession>
<dbReference type="Proteomes" id="UP001057580">
    <property type="component" value="Chromosome"/>
</dbReference>
<feature type="region of interest" description="Disordered" evidence="1">
    <location>
        <begin position="71"/>
        <end position="142"/>
    </location>
</feature>
<protein>
    <submittedName>
        <fullName evidence="2">Uncharacterized protein</fullName>
    </submittedName>
</protein>
<dbReference type="EMBL" id="CP104003">
    <property type="protein sequence ID" value="UWM56566.1"/>
    <property type="molecule type" value="Genomic_DNA"/>
</dbReference>
<feature type="compositionally biased region" description="Acidic residues" evidence="1">
    <location>
        <begin position="83"/>
        <end position="93"/>
    </location>
</feature>
<organism evidence="2 3">
    <name type="scientific">Salinirubellus salinus</name>
    <dbReference type="NCBI Taxonomy" id="1364945"/>
    <lineage>
        <taxon>Archaea</taxon>
        <taxon>Methanobacteriati</taxon>
        <taxon>Methanobacteriota</taxon>
        <taxon>Stenosarchaea group</taxon>
        <taxon>Halobacteria</taxon>
        <taxon>Halobacteriales</taxon>
        <taxon>Natronomonadaceae</taxon>
        <taxon>Salinirubellus</taxon>
    </lineage>
</organism>
<gene>
    <name evidence="2" type="ORF">N0B31_09790</name>
</gene>
<dbReference type="GeneID" id="74942714"/>
<sequence>MSRARTACTGCALPFYSDTNESCPYCGAPGLSDARAAPGRERVTCADCGLPHYGEDCPYCATAGPNATVEAEAEADPAAAGEAEAEVEADAETASEPAAPAAESAPEAPPAGQRRTVRRRGDDGRGTLVGRVLGTVRSLFGR</sequence>
<reference evidence="2" key="1">
    <citation type="submission" date="2022-09" db="EMBL/GenBank/DDBJ databases">
        <title>Diverse halophilic archaea isolated from saline environments.</title>
        <authorList>
            <person name="Cui H.-L."/>
        </authorList>
    </citation>
    <scope>NUCLEOTIDE SEQUENCE</scope>
    <source>
        <strain evidence="2">ZS-35-S2</strain>
    </source>
</reference>
<name>A0A9E7UA26_9EURY</name>